<protein>
    <submittedName>
        <fullName evidence="3">Laccase-9</fullName>
    </submittedName>
</protein>
<comment type="caution">
    <text evidence="3">The sequence shown here is derived from an EMBL/GenBank/DDBJ whole genome shotgun (WGS) entry which is preliminary data.</text>
</comment>
<dbReference type="AlphaFoldDB" id="A0A3L6S1T4"/>
<gene>
    <name evidence="3" type="ORF">C2845_PM09G24160</name>
</gene>
<evidence type="ECO:0000313" key="4">
    <source>
        <dbReference type="Proteomes" id="UP000275267"/>
    </source>
</evidence>
<feature type="compositionally biased region" description="Gly residues" evidence="1">
    <location>
        <begin position="226"/>
        <end position="236"/>
    </location>
</feature>
<feature type="compositionally biased region" description="Low complexity" evidence="1">
    <location>
        <begin position="243"/>
        <end position="255"/>
    </location>
</feature>
<organism evidence="3 4">
    <name type="scientific">Panicum miliaceum</name>
    <name type="common">Proso millet</name>
    <name type="synonym">Broomcorn millet</name>
    <dbReference type="NCBI Taxonomy" id="4540"/>
    <lineage>
        <taxon>Eukaryota</taxon>
        <taxon>Viridiplantae</taxon>
        <taxon>Streptophyta</taxon>
        <taxon>Embryophyta</taxon>
        <taxon>Tracheophyta</taxon>
        <taxon>Spermatophyta</taxon>
        <taxon>Magnoliopsida</taxon>
        <taxon>Liliopsida</taxon>
        <taxon>Poales</taxon>
        <taxon>Poaceae</taxon>
        <taxon>PACMAD clade</taxon>
        <taxon>Panicoideae</taxon>
        <taxon>Panicodae</taxon>
        <taxon>Paniceae</taxon>
        <taxon>Panicinae</taxon>
        <taxon>Panicum</taxon>
        <taxon>Panicum sect. Panicum</taxon>
    </lineage>
</organism>
<keyword evidence="4" id="KW-1185">Reference proteome</keyword>
<dbReference type="SUPFAM" id="SSF49503">
    <property type="entry name" value="Cupredoxins"/>
    <property type="match status" value="1"/>
</dbReference>
<feature type="compositionally biased region" description="Basic residues" evidence="1">
    <location>
        <begin position="162"/>
        <end position="184"/>
    </location>
</feature>
<dbReference type="PANTHER" id="PTHR11709">
    <property type="entry name" value="MULTI-COPPER OXIDASE"/>
    <property type="match status" value="1"/>
</dbReference>
<accession>A0A3L6S1T4</accession>
<dbReference type="EMBL" id="PQIB02000006">
    <property type="protein sequence ID" value="RLN13191.1"/>
    <property type="molecule type" value="Genomic_DNA"/>
</dbReference>
<evidence type="ECO:0000313" key="3">
    <source>
        <dbReference type="EMBL" id="RLN13191.1"/>
    </source>
</evidence>
<evidence type="ECO:0000259" key="2">
    <source>
        <dbReference type="Pfam" id="PF00394"/>
    </source>
</evidence>
<dbReference type="Pfam" id="PF00394">
    <property type="entry name" value="Cu-oxidase"/>
    <property type="match status" value="1"/>
</dbReference>
<dbReference type="InterPro" id="IPR008972">
    <property type="entry name" value="Cupredoxin"/>
</dbReference>
<proteinExistence type="predicted"/>
<dbReference type="OrthoDB" id="2121828at2759"/>
<evidence type="ECO:0000256" key="1">
    <source>
        <dbReference type="SAM" id="MobiDB-lite"/>
    </source>
</evidence>
<feature type="compositionally biased region" description="Basic residues" evidence="1">
    <location>
        <begin position="306"/>
        <end position="324"/>
    </location>
</feature>
<dbReference type="InterPro" id="IPR045087">
    <property type="entry name" value="Cu-oxidase_fam"/>
</dbReference>
<dbReference type="GO" id="GO:0016491">
    <property type="term" value="F:oxidoreductase activity"/>
    <property type="evidence" value="ECO:0007669"/>
    <property type="project" value="TreeGrafter"/>
</dbReference>
<feature type="domain" description="Plastocyanin-like" evidence="2">
    <location>
        <begin position="2"/>
        <end position="79"/>
    </location>
</feature>
<dbReference type="STRING" id="4540.A0A3L6S1T4"/>
<reference evidence="4" key="1">
    <citation type="journal article" date="2019" name="Nat. Commun.">
        <title>The genome of broomcorn millet.</title>
        <authorList>
            <person name="Zou C."/>
            <person name="Miki D."/>
            <person name="Li D."/>
            <person name="Tang Q."/>
            <person name="Xiao L."/>
            <person name="Rajput S."/>
            <person name="Deng P."/>
            <person name="Jia W."/>
            <person name="Huang R."/>
            <person name="Zhang M."/>
            <person name="Sun Y."/>
            <person name="Hu J."/>
            <person name="Fu X."/>
            <person name="Schnable P.S."/>
            <person name="Li F."/>
            <person name="Zhang H."/>
            <person name="Feng B."/>
            <person name="Zhu X."/>
            <person name="Liu R."/>
            <person name="Schnable J.C."/>
            <person name="Zhu J.-K."/>
            <person name="Zhang H."/>
        </authorList>
    </citation>
    <scope>NUCLEOTIDE SEQUENCE [LARGE SCALE GENOMIC DNA]</scope>
</reference>
<feature type="region of interest" description="Disordered" evidence="1">
    <location>
        <begin position="142"/>
        <end position="324"/>
    </location>
</feature>
<dbReference type="PANTHER" id="PTHR11709:SF509">
    <property type="entry name" value="LACCASE"/>
    <property type="match status" value="1"/>
</dbReference>
<dbReference type="Proteomes" id="UP000275267">
    <property type="component" value="Unassembled WGS sequence"/>
</dbReference>
<sequence>MFFAVAGHRLTVVATDARYAKPFAADYLMVASGQTVDALLRADRAAGDGGRYYMAARTFASNTNVDFNNSTATAILEYADARRGPPVFPATLPAVDDAAAAEAYTARLRSLASEAHPVDLPARADERLLVTMAVNLIPCVAPNAACTGPRGEPQQRELPEPRRRRHPRRLLPRRPRPRRVRRGLPPRPAVPLQLHRPGDPGGGAGRPVHGAGHQGEGAGARRRRGGGVPGHGGAGHGEPPHAPARGQLLRGGARARQLRRGKGPRRLEPGRPAAAEHGGRAQRRVGGDPLPRDKPRGVVHALPLRSARRVGNGHRVHRERRQGP</sequence>
<dbReference type="InterPro" id="IPR001117">
    <property type="entry name" value="Cu-oxidase_2nd"/>
</dbReference>
<name>A0A3L6S1T4_PANMI</name>
<dbReference type="Gene3D" id="2.60.40.420">
    <property type="entry name" value="Cupredoxins - blue copper proteins"/>
    <property type="match status" value="1"/>
</dbReference>